<feature type="binding site" evidence="2">
    <location>
        <begin position="7"/>
        <end position="20"/>
    </location>
    <ligand>
        <name>ATP</name>
        <dbReference type="ChEBI" id="CHEBI:30616"/>
    </ligand>
</feature>
<dbReference type="GO" id="GO:0006400">
    <property type="term" value="P:tRNA modification"/>
    <property type="evidence" value="ECO:0007669"/>
    <property type="project" value="UniProtKB-UniRule"/>
</dbReference>
<gene>
    <name evidence="2" type="primary">tmcAL</name>
    <name evidence="3" type="ORF">CDQ84_02555</name>
</gene>
<reference evidence="4" key="1">
    <citation type="submission" date="2017-06" db="EMBL/GenBank/DDBJ databases">
        <title>Investigating the central metabolism of Clostridium thermosuccinogenes.</title>
        <authorList>
            <person name="Koendjbiharie J.G."/>
            <person name="Van Kranenburg R."/>
            <person name="Vriesendorp B."/>
        </authorList>
    </citation>
    <scope>NUCLEOTIDE SEQUENCE [LARGE SCALE GENOMIC DNA]</scope>
    <source>
        <strain evidence="4">DSM 5806</strain>
    </source>
</reference>
<dbReference type="GO" id="GO:0000049">
    <property type="term" value="F:tRNA binding"/>
    <property type="evidence" value="ECO:0007669"/>
    <property type="project" value="UniProtKB-KW"/>
</dbReference>
<keyword evidence="2" id="KW-0547">Nucleotide-binding</keyword>
<feature type="binding site" evidence="2">
    <location>
        <position position="169"/>
    </location>
    <ligand>
        <name>ATP</name>
        <dbReference type="ChEBI" id="CHEBI:30616"/>
    </ligand>
</feature>
<organism evidence="3 4">
    <name type="scientific">Clostridium thermosuccinogenes</name>
    <dbReference type="NCBI Taxonomy" id="84032"/>
    <lineage>
        <taxon>Bacteria</taxon>
        <taxon>Bacillati</taxon>
        <taxon>Bacillota</taxon>
        <taxon>Clostridia</taxon>
        <taxon>Eubacteriales</taxon>
        <taxon>Clostridiaceae</taxon>
        <taxon>Clostridium</taxon>
    </lineage>
</organism>
<dbReference type="HAMAP" id="MF_01539">
    <property type="entry name" value="TmcAL"/>
    <property type="match status" value="1"/>
</dbReference>
<dbReference type="AlphaFoldDB" id="A0A2K2FKP6"/>
<feature type="binding site" evidence="2">
    <location>
        <position position="102"/>
    </location>
    <ligand>
        <name>ATP</name>
        <dbReference type="ChEBI" id="CHEBI:30616"/>
    </ligand>
</feature>
<dbReference type="NCBIfam" id="NF010191">
    <property type="entry name" value="PRK13670.1"/>
    <property type="match status" value="1"/>
</dbReference>
<comment type="function">
    <text evidence="2">Catalyzes the formation of N(4)-acetylcytidine (ac(4)C) at the wobble position of elongator tRNA(Met), using acetate and ATP as substrates. First activates an acetate ion to form acetyladenylate (Ac-AMP) and then transfers the acetyl group to tRNA to form ac(4)C34.</text>
</comment>
<proteinExistence type="inferred from homology"/>
<accession>A0A2K2FKP6</accession>
<dbReference type="PANTHER" id="PTHR37825:SF1">
    <property type="entry name" value="TRNA(MET) CYTIDINE ACETATE LIGASE"/>
    <property type="match status" value="1"/>
</dbReference>
<dbReference type="InterPro" id="IPR014729">
    <property type="entry name" value="Rossmann-like_a/b/a_fold"/>
</dbReference>
<evidence type="ECO:0000313" key="3">
    <source>
        <dbReference type="EMBL" id="PNU01031.1"/>
    </source>
</evidence>
<keyword evidence="2" id="KW-0067">ATP-binding</keyword>
<dbReference type="PANTHER" id="PTHR37825">
    <property type="entry name" value="TRNA(MET) CYTIDINE ACETATE LIGASE"/>
    <property type="match status" value="1"/>
</dbReference>
<name>A0A2K2FKP6_9CLOT</name>
<dbReference type="EC" id="6.3.4.-" evidence="2"/>
<keyword evidence="2" id="KW-0436">Ligase</keyword>
<comment type="catalytic activity">
    <reaction evidence="2">
        <text>cytidine(34) in elongator tRNA(Met) + acetate + ATP = N(4)-acetylcytidine(34) in elongator tRNA(Met) + AMP + diphosphate</text>
        <dbReference type="Rhea" id="RHEA:58144"/>
        <dbReference type="Rhea" id="RHEA-COMP:10693"/>
        <dbReference type="Rhea" id="RHEA-COMP:10694"/>
        <dbReference type="ChEBI" id="CHEBI:30089"/>
        <dbReference type="ChEBI" id="CHEBI:30616"/>
        <dbReference type="ChEBI" id="CHEBI:33019"/>
        <dbReference type="ChEBI" id="CHEBI:74900"/>
        <dbReference type="ChEBI" id="CHEBI:82748"/>
        <dbReference type="ChEBI" id="CHEBI:456215"/>
    </reaction>
</comment>
<dbReference type="Gene3D" id="3.40.50.620">
    <property type="entry name" value="HUPs"/>
    <property type="match status" value="1"/>
</dbReference>
<keyword evidence="2" id="KW-0820">tRNA-binding</keyword>
<dbReference type="Proteomes" id="UP000236151">
    <property type="component" value="Unassembled WGS sequence"/>
</dbReference>
<protein>
    <recommendedName>
        <fullName evidence="2">tRNA(Met) cytidine acetate ligase</fullName>
        <ecNumber evidence="2">6.3.4.-</ecNumber>
    </recommendedName>
</protein>
<evidence type="ECO:0000313" key="4">
    <source>
        <dbReference type="Proteomes" id="UP000236151"/>
    </source>
</evidence>
<dbReference type="GO" id="GO:0005524">
    <property type="term" value="F:ATP binding"/>
    <property type="evidence" value="ECO:0007669"/>
    <property type="project" value="UniProtKB-KW"/>
</dbReference>
<dbReference type="Pfam" id="PF05636">
    <property type="entry name" value="HIGH_NTase1"/>
    <property type="match status" value="1"/>
</dbReference>
<dbReference type="SUPFAM" id="SSF52374">
    <property type="entry name" value="Nucleotidylyl transferase"/>
    <property type="match status" value="1"/>
</dbReference>
<sequence>MKALGLIVEYNPFHNGHLYHIQQSRILSGCDYLVCVMSGNFIQRGEPALVNKWARARMALMSGADLVLELPAVYAVSSAEYFAYGAVRILDSLGIIDHICFGSENGKIEELDMIADVLHREPECYRKLLKQQLEKGLSYPAAREAALQGYLDSQCKSDGSMTSVLKTSNNILGIEYLKALKKLKSRIIPLTIKRISNTYHTEELTGSISSATAIRRSILSSAHIPNEAEFFNALPEASASILQEEFKCGRGPVSSSNFDLIILSALRRASLESLRKLPYITEGLENRIKNATENSGTLEEMIDKIATRRYTRTRIQRILFNFLAGLTAQDLNEFNSSGGPQYIRVLGFNRKGREMLSSITRNADLPVIVKAADFKNSDNRLIRRMLEIEALATDMYVLGYPNPAFRTAGQEFTQNIVIV</sequence>
<dbReference type="OrthoDB" id="9769796at2"/>
<keyword evidence="1 2" id="KW-0819">tRNA processing</keyword>
<evidence type="ECO:0000256" key="1">
    <source>
        <dbReference type="ARBA" id="ARBA00022694"/>
    </source>
</evidence>
<dbReference type="RefSeq" id="WP_103080157.1">
    <property type="nucleotide sequence ID" value="NZ_CP021850.1"/>
</dbReference>
<dbReference type="GO" id="GO:0005737">
    <property type="term" value="C:cytoplasm"/>
    <property type="evidence" value="ECO:0007669"/>
    <property type="project" value="UniProtKB-SubCell"/>
</dbReference>
<dbReference type="InterPro" id="IPR008513">
    <property type="entry name" value="tRNA(Met)_cyd_acetate_ligase"/>
</dbReference>
<feature type="binding site" evidence="2">
    <location>
        <begin position="194"/>
        <end position="195"/>
    </location>
    <ligand>
        <name>ATP</name>
        <dbReference type="ChEBI" id="CHEBI:30616"/>
    </ligand>
</feature>
<dbReference type="KEGG" id="cthd:CDO33_05580"/>
<keyword evidence="2" id="KW-0963">Cytoplasm</keyword>
<comment type="caution">
    <text evidence="3">The sequence shown here is derived from an EMBL/GenBank/DDBJ whole genome shotgun (WGS) entry which is preliminary data.</text>
</comment>
<comment type="similarity">
    <text evidence="2">Belongs to the TmcAL family.</text>
</comment>
<keyword evidence="4" id="KW-1185">Reference proteome</keyword>
<dbReference type="GO" id="GO:0016879">
    <property type="term" value="F:ligase activity, forming carbon-nitrogen bonds"/>
    <property type="evidence" value="ECO:0007669"/>
    <property type="project" value="UniProtKB-UniRule"/>
</dbReference>
<dbReference type="EMBL" id="NIOJ01000004">
    <property type="protein sequence ID" value="PNU01031.1"/>
    <property type="molecule type" value="Genomic_DNA"/>
</dbReference>
<keyword evidence="2" id="KW-0694">RNA-binding</keyword>
<evidence type="ECO:0000256" key="2">
    <source>
        <dbReference type="HAMAP-Rule" id="MF_01539"/>
    </source>
</evidence>
<comment type="subcellular location">
    <subcellularLocation>
        <location evidence="2">Cytoplasm</location>
    </subcellularLocation>
</comment>